<dbReference type="EMBL" id="JADKPN010000003">
    <property type="protein sequence ID" value="MBF4763194.1"/>
    <property type="molecule type" value="Genomic_DNA"/>
</dbReference>
<keyword evidence="1" id="KW-1133">Transmembrane helix</keyword>
<dbReference type="Proteomes" id="UP000640489">
    <property type="component" value="Unassembled WGS sequence"/>
</dbReference>
<comment type="caution">
    <text evidence="3">The sequence shown here is derived from an EMBL/GenBank/DDBJ whole genome shotgun (WGS) entry which is preliminary data.</text>
</comment>
<reference evidence="3" key="1">
    <citation type="submission" date="2020-11" db="EMBL/GenBank/DDBJ databases">
        <title>Nocardioides sp. nov., isolated from Soil of Cynanchum wilfordii Hemsley rhizosphere.</title>
        <authorList>
            <person name="Lee J.-S."/>
            <person name="Suh M.K."/>
            <person name="Kim J.-S."/>
        </authorList>
    </citation>
    <scope>NUCLEOTIDE SEQUENCE</scope>
    <source>
        <strain evidence="3">KCTC 19275</strain>
    </source>
</reference>
<evidence type="ECO:0000313" key="3">
    <source>
        <dbReference type="EMBL" id="MBF4763194.1"/>
    </source>
</evidence>
<evidence type="ECO:0000256" key="1">
    <source>
        <dbReference type="SAM" id="Phobius"/>
    </source>
</evidence>
<feature type="transmembrane region" description="Helical" evidence="1">
    <location>
        <begin position="21"/>
        <end position="45"/>
    </location>
</feature>
<organism evidence="3 4">
    <name type="scientific">Nocardioides islandensis</name>
    <dbReference type="NCBI Taxonomy" id="433663"/>
    <lineage>
        <taxon>Bacteria</taxon>
        <taxon>Bacillati</taxon>
        <taxon>Actinomycetota</taxon>
        <taxon>Actinomycetes</taxon>
        <taxon>Propionibacteriales</taxon>
        <taxon>Nocardioidaceae</taxon>
        <taxon>Nocardioides</taxon>
    </lineage>
</organism>
<dbReference type="AlphaFoldDB" id="A0A930V949"/>
<protein>
    <submittedName>
        <fullName evidence="3">Pilus assembly protein</fullName>
    </submittedName>
</protein>
<proteinExistence type="predicted"/>
<keyword evidence="1" id="KW-0812">Transmembrane</keyword>
<feature type="domain" description="TadE-like" evidence="2">
    <location>
        <begin position="20"/>
        <end position="62"/>
    </location>
</feature>
<dbReference type="InterPro" id="IPR012495">
    <property type="entry name" value="TadE-like_dom"/>
</dbReference>
<keyword evidence="1" id="KW-0472">Membrane</keyword>
<evidence type="ECO:0000313" key="4">
    <source>
        <dbReference type="Proteomes" id="UP000640489"/>
    </source>
</evidence>
<name>A0A930V949_9ACTN</name>
<gene>
    <name evidence="3" type="ORF">ISU07_08650</name>
</gene>
<sequence length="176" mass="18240">MSTPSTPSPSPSRRRRTERGASAVEFALVAPLLIVLLFGTISAGLTFSDHVATTNAAREGARYGAAADGALATWGASVQTRVQQVYFNAAGTSPTDNQVCAKLVQANGTVIASDSGTACGTQPALPTMTTGSCAVVVWMSKPGVIRLGVFPDLNMTLHADSVSFYGRTLDTRCTAK</sequence>
<dbReference type="RefSeq" id="WP_194706362.1">
    <property type="nucleotide sequence ID" value="NZ_JADKPN010000003.1"/>
</dbReference>
<evidence type="ECO:0000259" key="2">
    <source>
        <dbReference type="Pfam" id="PF07811"/>
    </source>
</evidence>
<dbReference type="Pfam" id="PF07811">
    <property type="entry name" value="TadE"/>
    <property type="match status" value="1"/>
</dbReference>
<accession>A0A930V949</accession>
<keyword evidence="4" id="KW-1185">Reference proteome</keyword>